<evidence type="ECO:0000313" key="2">
    <source>
        <dbReference type="EMBL" id="KOF88057.1"/>
    </source>
</evidence>
<dbReference type="AlphaFoldDB" id="A0A0L8HFR4"/>
<organism evidence="2">
    <name type="scientific">Octopus bimaculoides</name>
    <name type="common">California two-spotted octopus</name>
    <dbReference type="NCBI Taxonomy" id="37653"/>
    <lineage>
        <taxon>Eukaryota</taxon>
        <taxon>Metazoa</taxon>
        <taxon>Spiralia</taxon>
        <taxon>Lophotrochozoa</taxon>
        <taxon>Mollusca</taxon>
        <taxon>Cephalopoda</taxon>
        <taxon>Coleoidea</taxon>
        <taxon>Octopodiformes</taxon>
        <taxon>Octopoda</taxon>
        <taxon>Incirrata</taxon>
        <taxon>Octopodidae</taxon>
        <taxon>Octopus</taxon>
    </lineage>
</organism>
<reference evidence="2" key="1">
    <citation type="submission" date="2015-07" db="EMBL/GenBank/DDBJ databases">
        <title>MeaNS - Measles Nucleotide Surveillance Program.</title>
        <authorList>
            <person name="Tran T."/>
            <person name="Druce J."/>
        </authorList>
    </citation>
    <scope>NUCLEOTIDE SEQUENCE</scope>
    <source>
        <strain evidence="2">UCB-OBI-ISO-001</strain>
        <tissue evidence="2">Gonad</tissue>
    </source>
</reference>
<proteinExistence type="predicted"/>
<dbReference type="EMBL" id="KQ418269">
    <property type="protein sequence ID" value="KOF88057.1"/>
    <property type="molecule type" value="Genomic_DNA"/>
</dbReference>
<feature type="transmembrane region" description="Helical" evidence="1">
    <location>
        <begin position="12"/>
        <end position="36"/>
    </location>
</feature>
<sequence>MHVSHKCTFISLIFLCVCFCHILWVVSVAILPQAFLQFSIFVRSALAGEPCSNALSRAHA</sequence>
<protein>
    <submittedName>
        <fullName evidence="2">Uncharacterized protein</fullName>
    </submittedName>
</protein>
<keyword evidence="1" id="KW-1133">Transmembrane helix</keyword>
<keyword evidence="1" id="KW-0812">Transmembrane</keyword>
<evidence type="ECO:0000256" key="1">
    <source>
        <dbReference type="SAM" id="Phobius"/>
    </source>
</evidence>
<accession>A0A0L8HFR4</accession>
<name>A0A0L8HFR4_OCTBM</name>
<keyword evidence="1" id="KW-0472">Membrane</keyword>
<gene>
    <name evidence="2" type="ORF">OCBIM_22015626mg</name>
</gene>